<organism evidence="3 4">
    <name type="scientific">Rothia koreensis</name>
    <dbReference type="NCBI Taxonomy" id="592378"/>
    <lineage>
        <taxon>Bacteria</taxon>
        <taxon>Bacillati</taxon>
        <taxon>Actinomycetota</taxon>
        <taxon>Actinomycetes</taxon>
        <taxon>Micrococcales</taxon>
        <taxon>Micrococcaceae</taxon>
        <taxon>Rothia</taxon>
    </lineage>
</organism>
<dbReference type="PANTHER" id="PTHR32039:SF7">
    <property type="entry name" value="COMPETENCE PROTEIN COMM"/>
    <property type="match status" value="1"/>
</dbReference>
<gene>
    <name evidence="3" type="ORF">GMA10_02860</name>
</gene>
<comment type="similarity">
    <text evidence="1">Belongs to the Mg-chelatase subunits D/I family. ComM subfamily.</text>
</comment>
<reference evidence="3 4" key="1">
    <citation type="submission" date="2019-12" db="EMBL/GenBank/DDBJ databases">
        <authorList>
            <person name="Li J."/>
            <person name="Shi Y."/>
            <person name="Xu G."/>
            <person name="Xiao D."/>
            <person name="Ran X."/>
        </authorList>
    </citation>
    <scope>NUCLEOTIDE SEQUENCE [LARGE SCALE GENOMIC DNA]</scope>
    <source>
        <strain evidence="3 4">JCM 15915</strain>
    </source>
</reference>
<dbReference type="InterPro" id="IPR027417">
    <property type="entry name" value="P-loop_NTPase"/>
</dbReference>
<sequence length="511" mass="53947">MGFARTYAVALLGLNGHVVEVEADVGGTLPSFVLLGLPDATLKESRERIRSAAKNSGAPLTPRKATVSLTPATLPKTGSGFDLAILIAALQASGRCGASGDCVFLSELGLDGSLRPVSGVFPAVSAVVRAGHRKVVLASENLPEAELVPGAEAHGFEALSEVLEWLGADPTPLVKPPVRREVPEDEPVVRPRADLADVVGQAEGRWALEIAAAGGHHLAMIGPPGSGKTMLAERLPGILPPLEAQATHEVTAVHSVGNQNSRVRRLITEPPWEAPHHTASAAAIVGGGSGIPQPGAASRAHHGVLFLDEAPEFRRGVLDALRQPLESGWVMIDRARASARYPAQFQLVLAANPCPCGRTGGMGSRCTCSSRARRAYLAKLSGPLMDRVDLRIAVPKLSAADLATRQRAETSAEVLSRVTEARRIARERLAPWGISTNAQLRGTHLRNELRLPDAALTSLTRLLDRGETTLRGCDRIQRVAWTLADLDGCGTPRAEHVDAAIGLRMKAGAFS</sequence>
<dbReference type="Pfam" id="PF13541">
    <property type="entry name" value="ChlI"/>
    <property type="match status" value="1"/>
</dbReference>
<dbReference type="PANTHER" id="PTHR32039">
    <property type="entry name" value="MAGNESIUM-CHELATASE SUBUNIT CHLI"/>
    <property type="match status" value="1"/>
</dbReference>
<dbReference type="RefSeq" id="WP_129314245.1">
    <property type="nucleotide sequence ID" value="NZ_NOIQ01000001.1"/>
</dbReference>
<evidence type="ECO:0000256" key="1">
    <source>
        <dbReference type="ARBA" id="ARBA00006354"/>
    </source>
</evidence>
<evidence type="ECO:0000259" key="2">
    <source>
        <dbReference type="SMART" id="SM00382"/>
    </source>
</evidence>
<keyword evidence="4" id="KW-1185">Reference proteome</keyword>
<proteinExistence type="inferred from homology"/>
<dbReference type="GO" id="GO:0005524">
    <property type="term" value="F:ATP binding"/>
    <property type="evidence" value="ECO:0007669"/>
    <property type="project" value="InterPro"/>
</dbReference>
<feature type="domain" description="AAA+ ATPase" evidence="2">
    <location>
        <begin position="214"/>
        <end position="398"/>
    </location>
</feature>
<dbReference type="InterPro" id="IPR003593">
    <property type="entry name" value="AAA+_ATPase"/>
</dbReference>
<comment type="caution">
    <text evidence="3">The sequence shown here is derived from an EMBL/GenBank/DDBJ whole genome shotgun (WGS) entry which is preliminary data.</text>
</comment>
<dbReference type="InterPro" id="IPR045006">
    <property type="entry name" value="CHLI-like"/>
</dbReference>
<dbReference type="AlphaFoldDB" id="A0A7K1LGA9"/>
<dbReference type="InterPro" id="IPR004482">
    <property type="entry name" value="Mg_chelat-rel"/>
</dbReference>
<dbReference type="SUPFAM" id="SSF52540">
    <property type="entry name" value="P-loop containing nucleoside triphosphate hydrolases"/>
    <property type="match status" value="1"/>
</dbReference>
<dbReference type="Gene3D" id="3.40.50.300">
    <property type="entry name" value="P-loop containing nucleotide triphosphate hydrolases"/>
    <property type="match status" value="1"/>
</dbReference>
<name>A0A7K1LGA9_9MICC</name>
<dbReference type="OrthoDB" id="9813147at2"/>
<accession>A0A7K1LGA9</accession>
<dbReference type="InterPro" id="IPR014721">
    <property type="entry name" value="Ribsml_uS5_D2-typ_fold_subgr"/>
</dbReference>
<dbReference type="Proteomes" id="UP000462152">
    <property type="component" value="Unassembled WGS sequence"/>
</dbReference>
<dbReference type="Pfam" id="PF01078">
    <property type="entry name" value="Mg_chelatase"/>
    <property type="match status" value="1"/>
</dbReference>
<dbReference type="SUPFAM" id="SSF54211">
    <property type="entry name" value="Ribosomal protein S5 domain 2-like"/>
    <property type="match status" value="1"/>
</dbReference>
<dbReference type="Gene3D" id="3.30.230.10">
    <property type="match status" value="1"/>
</dbReference>
<dbReference type="EMBL" id="WOGT01000001">
    <property type="protein sequence ID" value="MUN54168.1"/>
    <property type="molecule type" value="Genomic_DNA"/>
</dbReference>
<dbReference type="InterPro" id="IPR000523">
    <property type="entry name" value="Mg_chelatse_chII-like_cat_dom"/>
</dbReference>
<dbReference type="InterPro" id="IPR025158">
    <property type="entry name" value="Mg_chelat-rel_C"/>
</dbReference>
<dbReference type="NCBIfam" id="TIGR00368">
    <property type="entry name" value="YifB family Mg chelatase-like AAA ATPase"/>
    <property type="match status" value="1"/>
</dbReference>
<dbReference type="InterPro" id="IPR020568">
    <property type="entry name" value="Ribosomal_Su5_D2-typ_SF"/>
</dbReference>
<dbReference type="SMART" id="SM00382">
    <property type="entry name" value="AAA"/>
    <property type="match status" value="1"/>
</dbReference>
<evidence type="ECO:0000313" key="4">
    <source>
        <dbReference type="Proteomes" id="UP000462152"/>
    </source>
</evidence>
<dbReference type="Pfam" id="PF13335">
    <property type="entry name" value="Mg_chelatase_C"/>
    <property type="match status" value="1"/>
</dbReference>
<protein>
    <submittedName>
        <fullName evidence="3">YifB family Mg chelatase-like AAA ATPase</fullName>
    </submittedName>
</protein>
<evidence type="ECO:0000313" key="3">
    <source>
        <dbReference type="EMBL" id="MUN54168.1"/>
    </source>
</evidence>